<keyword evidence="3" id="KW-1185">Reference proteome</keyword>
<gene>
    <name evidence="2" type="ORF">PEVE_00009179</name>
</gene>
<accession>A0ABN8LUI1</accession>
<organism evidence="2 3">
    <name type="scientific">Porites evermanni</name>
    <dbReference type="NCBI Taxonomy" id="104178"/>
    <lineage>
        <taxon>Eukaryota</taxon>
        <taxon>Metazoa</taxon>
        <taxon>Cnidaria</taxon>
        <taxon>Anthozoa</taxon>
        <taxon>Hexacorallia</taxon>
        <taxon>Scleractinia</taxon>
        <taxon>Fungiina</taxon>
        <taxon>Poritidae</taxon>
        <taxon>Porites</taxon>
    </lineage>
</organism>
<evidence type="ECO:0000313" key="3">
    <source>
        <dbReference type="Proteomes" id="UP001159427"/>
    </source>
</evidence>
<dbReference type="PANTHER" id="PTHR32289">
    <property type="entry name" value="PROTEIN FAM167A"/>
    <property type="match status" value="1"/>
</dbReference>
<name>A0ABN8LUI1_9CNID</name>
<dbReference type="InterPro" id="IPR051771">
    <property type="entry name" value="FAM167_domain"/>
</dbReference>
<sequence length="140" mass="16191">MNIDYSEHLQLAKRHSFPYMKVYTWNTLGGSQSQVKEIPLNNAADSVPAIKSDGTSQERQARLEEAMVWIRKELSDMRHQDKFLTRQFIQLRATIQRIKRENSLLDGGMDDTQQQKEPSFRHSVPGPSLRPTLGRSISYM</sequence>
<dbReference type="Proteomes" id="UP001159427">
    <property type="component" value="Unassembled WGS sequence"/>
</dbReference>
<proteinExistence type="predicted"/>
<dbReference type="PANTHER" id="PTHR32289:SF1">
    <property type="entry name" value="PROTEIN FAM167A-LIKE"/>
    <property type="match status" value="1"/>
</dbReference>
<dbReference type="EMBL" id="CALNXI010000163">
    <property type="protein sequence ID" value="CAH3020921.1"/>
    <property type="molecule type" value="Genomic_DNA"/>
</dbReference>
<protein>
    <submittedName>
        <fullName evidence="2">Uncharacterized protein</fullName>
    </submittedName>
</protein>
<reference evidence="2 3" key="1">
    <citation type="submission" date="2022-05" db="EMBL/GenBank/DDBJ databases">
        <authorList>
            <consortium name="Genoscope - CEA"/>
            <person name="William W."/>
        </authorList>
    </citation>
    <scope>NUCLEOTIDE SEQUENCE [LARGE SCALE GENOMIC DNA]</scope>
</reference>
<comment type="caution">
    <text evidence="2">The sequence shown here is derived from an EMBL/GenBank/DDBJ whole genome shotgun (WGS) entry which is preliminary data.</text>
</comment>
<evidence type="ECO:0000313" key="2">
    <source>
        <dbReference type="EMBL" id="CAH3020921.1"/>
    </source>
</evidence>
<feature type="region of interest" description="Disordered" evidence="1">
    <location>
        <begin position="102"/>
        <end position="140"/>
    </location>
</feature>
<evidence type="ECO:0000256" key="1">
    <source>
        <dbReference type="SAM" id="MobiDB-lite"/>
    </source>
</evidence>